<keyword evidence="4" id="KW-0732">Signal</keyword>
<dbReference type="SUPFAM" id="SSF51445">
    <property type="entry name" value="(Trans)glycosidases"/>
    <property type="match status" value="1"/>
</dbReference>
<evidence type="ECO:0000256" key="3">
    <source>
        <dbReference type="ARBA" id="ARBA00012780"/>
    </source>
</evidence>
<evidence type="ECO:0000313" key="9">
    <source>
        <dbReference type="EMBL" id="KAK9093785.1"/>
    </source>
</evidence>
<dbReference type="FunFam" id="3.20.20.80:FF:000005">
    <property type="entry name" value="Glucan endo-1,3-beta-glucosidase 14"/>
    <property type="match status" value="1"/>
</dbReference>
<gene>
    <name evidence="9" type="ORF">Scep_025254</name>
</gene>
<evidence type="ECO:0000256" key="8">
    <source>
        <dbReference type="SAM" id="MobiDB-lite"/>
    </source>
</evidence>
<reference evidence="9 10" key="1">
    <citation type="submission" date="2024-01" db="EMBL/GenBank/DDBJ databases">
        <title>Genome assemblies of Stephania.</title>
        <authorList>
            <person name="Yang L."/>
        </authorList>
    </citation>
    <scope>NUCLEOTIDE SEQUENCE [LARGE SCALE GENOMIC DNA]</scope>
    <source>
        <strain evidence="9">JXDWG</strain>
        <tissue evidence="9">Leaf</tissue>
    </source>
</reference>
<accession>A0AAP0EKG3</accession>
<keyword evidence="10" id="KW-1185">Reference proteome</keyword>
<comment type="similarity">
    <text evidence="2 7">Belongs to the glycosyl hydrolase 17 family.</text>
</comment>
<evidence type="ECO:0000313" key="10">
    <source>
        <dbReference type="Proteomes" id="UP001419268"/>
    </source>
</evidence>
<organism evidence="9 10">
    <name type="scientific">Stephania cephalantha</name>
    <dbReference type="NCBI Taxonomy" id="152367"/>
    <lineage>
        <taxon>Eukaryota</taxon>
        <taxon>Viridiplantae</taxon>
        <taxon>Streptophyta</taxon>
        <taxon>Embryophyta</taxon>
        <taxon>Tracheophyta</taxon>
        <taxon>Spermatophyta</taxon>
        <taxon>Magnoliopsida</taxon>
        <taxon>Ranunculales</taxon>
        <taxon>Menispermaceae</taxon>
        <taxon>Menispermoideae</taxon>
        <taxon>Cissampelideae</taxon>
        <taxon>Stephania</taxon>
    </lineage>
</organism>
<dbReference type="Gene3D" id="3.20.20.80">
    <property type="entry name" value="Glycosidases"/>
    <property type="match status" value="1"/>
</dbReference>
<dbReference type="AlphaFoldDB" id="A0AAP0EKG3"/>
<evidence type="ECO:0000256" key="4">
    <source>
        <dbReference type="ARBA" id="ARBA00022729"/>
    </source>
</evidence>
<keyword evidence="6" id="KW-0326">Glycosidase</keyword>
<comment type="catalytic activity">
    <reaction evidence="1">
        <text>Hydrolysis of (1-&gt;3)-beta-D-glucosidic linkages in (1-&gt;3)-beta-D-glucans.</text>
        <dbReference type="EC" id="3.2.1.39"/>
    </reaction>
</comment>
<comment type="caution">
    <text evidence="9">The sequence shown here is derived from an EMBL/GenBank/DDBJ whole genome shotgun (WGS) entry which is preliminary data.</text>
</comment>
<feature type="region of interest" description="Disordered" evidence="8">
    <location>
        <begin position="349"/>
        <end position="386"/>
    </location>
</feature>
<sequence length="483" mass="52278">MASLTAFPIYPFLFLAISGCFLLHLPPLMASSLGINYGQIANNLPSPDAAISLIKSLGVSKVKLYDASPQVLHAFANTGVEFVVGLGNEYLSKMRDPDNALQWVKTNVKAYLPQTKITCITIGNEVLTFNDSSLTSNLLPTMQSIYTALQNLGLEKQVSVTTAHSLAILETSYPPSSGAFRRDLKNCITAILNFHLKTGSPMLINAYPFFAYKANPKQVGLDYVLFQPNQGVLDPSTNLRYDNMLFAQIDAMHTALANLGFKRVCVQVSETGWPSKGDEDELGASSENAKKYNGNLIKLVNEKKGTPLRPNLDLDVYIFALFNENLKPGPASERNYGLFKPDGTPAYQIPGVTRKSGAGNVTGGTSSGGGSGGPSSSDDQSSSDGAPSGYLSISAASKLSYGGGSSMLYLQGLLLCACLCWFLLSFSDVNSISNCMPPKQYSAFEIKRVDEEEDKRMTESSRVRERQSLASFFCTVGEFMHLL</sequence>
<dbReference type="InterPro" id="IPR000490">
    <property type="entry name" value="Glyco_hydro_17"/>
</dbReference>
<keyword evidence="5" id="KW-0378">Hydrolase</keyword>
<evidence type="ECO:0000256" key="6">
    <source>
        <dbReference type="ARBA" id="ARBA00023295"/>
    </source>
</evidence>
<evidence type="ECO:0000256" key="7">
    <source>
        <dbReference type="RuleBase" id="RU004335"/>
    </source>
</evidence>
<dbReference type="EC" id="3.2.1.39" evidence="3"/>
<evidence type="ECO:0000256" key="2">
    <source>
        <dbReference type="ARBA" id="ARBA00008773"/>
    </source>
</evidence>
<dbReference type="Proteomes" id="UP001419268">
    <property type="component" value="Unassembled WGS sequence"/>
</dbReference>
<name>A0AAP0EKG3_9MAGN</name>
<dbReference type="EMBL" id="JBBNAG010000011">
    <property type="protein sequence ID" value="KAK9093785.1"/>
    <property type="molecule type" value="Genomic_DNA"/>
</dbReference>
<feature type="compositionally biased region" description="Gly residues" evidence="8">
    <location>
        <begin position="360"/>
        <end position="373"/>
    </location>
</feature>
<dbReference type="InterPro" id="IPR044965">
    <property type="entry name" value="Glyco_hydro_17_plant"/>
</dbReference>
<dbReference type="InterPro" id="IPR017853">
    <property type="entry name" value="GH"/>
</dbReference>
<dbReference type="GO" id="GO:0005975">
    <property type="term" value="P:carbohydrate metabolic process"/>
    <property type="evidence" value="ECO:0007669"/>
    <property type="project" value="InterPro"/>
</dbReference>
<dbReference type="Pfam" id="PF00332">
    <property type="entry name" value="Glyco_hydro_17"/>
    <property type="match status" value="1"/>
</dbReference>
<dbReference type="PANTHER" id="PTHR32227">
    <property type="entry name" value="GLUCAN ENDO-1,3-BETA-GLUCOSIDASE BG1-RELATED-RELATED"/>
    <property type="match status" value="1"/>
</dbReference>
<feature type="compositionally biased region" description="Low complexity" evidence="8">
    <location>
        <begin position="374"/>
        <end position="386"/>
    </location>
</feature>
<dbReference type="GO" id="GO:0042973">
    <property type="term" value="F:glucan endo-1,3-beta-D-glucosidase activity"/>
    <property type="evidence" value="ECO:0007669"/>
    <property type="project" value="UniProtKB-EC"/>
</dbReference>
<protein>
    <recommendedName>
        <fullName evidence="3">glucan endo-1,3-beta-D-glucosidase</fullName>
        <ecNumber evidence="3">3.2.1.39</ecNumber>
    </recommendedName>
</protein>
<proteinExistence type="inferred from homology"/>
<evidence type="ECO:0000256" key="1">
    <source>
        <dbReference type="ARBA" id="ARBA00000382"/>
    </source>
</evidence>
<evidence type="ECO:0000256" key="5">
    <source>
        <dbReference type="ARBA" id="ARBA00022801"/>
    </source>
</evidence>